<dbReference type="GO" id="GO:0004749">
    <property type="term" value="F:ribose phosphate diphosphokinase activity"/>
    <property type="evidence" value="ECO:0007669"/>
    <property type="project" value="UniProtKB-UniRule"/>
</dbReference>
<evidence type="ECO:0000256" key="3">
    <source>
        <dbReference type="ARBA" id="ARBA00022723"/>
    </source>
</evidence>
<dbReference type="GO" id="GO:0000287">
    <property type="term" value="F:magnesium ion binding"/>
    <property type="evidence" value="ECO:0007669"/>
    <property type="project" value="UniProtKB-UniRule"/>
</dbReference>
<proteinExistence type="inferred from homology"/>
<evidence type="ECO:0000256" key="2">
    <source>
        <dbReference type="ARBA" id="ARBA00022679"/>
    </source>
</evidence>
<evidence type="ECO:0000256" key="6">
    <source>
        <dbReference type="ARBA" id="ARBA00022777"/>
    </source>
</evidence>
<evidence type="ECO:0000256" key="1">
    <source>
        <dbReference type="ARBA" id="ARBA00022490"/>
    </source>
</evidence>
<keyword evidence="3 10" id="KW-0479">Metal-binding</keyword>
<dbReference type="InterPro" id="IPR037514">
    <property type="entry name" value="Rib-P_diPkinase_arc"/>
</dbReference>
<evidence type="ECO:0000259" key="11">
    <source>
        <dbReference type="Pfam" id="PF00156"/>
    </source>
</evidence>
<dbReference type="InterPro" id="IPR029099">
    <property type="entry name" value="Pribosyltran_N"/>
</dbReference>
<dbReference type="SUPFAM" id="SSF53271">
    <property type="entry name" value="PRTase-like"/>
    <property type="match status" value="1"/>
</dbReference>
<comment type="caution">
    <text evidence="10">Lacks conserved residue(s) required for the propagation of feature annotation.</text>
</comment>
<comment type="catalytic activity">
    <reaction evidence="9 10">
        <text>D-ribose 5-phosphate + ATP = 5-phospho-alpha-D-ribose 1-diphosphate + AMP + H(+)</text>
        <dbReference type="Rhea" id="RHEA:15609"/>
        <dbReference type="ChEBI" id="CHEBI:15378"/>
        <dbReference type="ChEBI" id="CHEBI:30616"/>
        <dbReference type="ChEBI" id="CHEBI:58017"/>
        <dbReference type="ChEBI" id="CHEBI:78346"/>
        <dbReference type="ChEBI" id="CHEBI:456215"/>
        <dbReference type="EC" id="2.7.6.1"/>
    </reaction>
</comment>
<feature type="binding site" evidence="10">
    <location>
        <begin position="94"/>
        <end position="95"/>
    </location>
    <ligand>
        <name>ATP</name>
        <dbReference type="ChEBI" id="CHEBI:30616"/>
    </ligand>
</feature>
<evidence type="ECO:0000256" key="5">
    <source>
        <dbReference type="ARBA" id="ARBA00022741"/>
    </source>
</evidence>
<name>A0ABD5PEZ6_9EURY</name>
<dbReference type="InterPro" id="IPR029057">
    <property type="entry name" value="PRTase-like"/>
</dbReference>
<dbReference type="NCBIfam" id="TIGR01251">
    <property type="entry name" value="ribP_PPkin"/>
    <property type="match status" value="1"/>
</dbReference>
<keyword evidence="4 10" id="KW-0545">Nucleotide biosynthesis</keyword>
<dbReference type="Gene3D" id="3.40.50.2020">
    <property type="match status" value="2"/>
</dbReference>
<keyword evidence="2 10" id="KW-0808">Transferase</keyword>
<dbReference type="EMBL" id="JBHSDS010000008">
    <property type="protein sequence ID" value="MFC4359471.1"/>
    <property type="molecule type" value="Genomic_DNA"/>
</dbReference>
<gene>
    <name evidence="10 13" type="primary">prs</name>
    <name evidence="13" type="ORF">ACFO0N_16125</name>
</gene>
<reference evidence="13 14" key="1">
    <citation type="journal article" date="2019" name="Int. J. Syst. Evol. Microbiol.">
        <title>The Global Catalogue of Microorganisms (GCM) 10K type strain sequencing project: providing services to taxonomists for standard genome sequencing and annotation.</title>
        <authorList>
            <consortium name="The Broad Institute Genomics Platform"/>
            <consortium name="The Broad Institute Genome Sequencing Center for Infectious Disease"/>
            <person name="Wu L."/>
            <person name="Ma J."/>
        </authorList>
    </citation>
    <scope>NUCLEOTIDE SEQUENCE [LARGE SCALE GENOMIC DNA]</scope>
    <source>
        <strain evidence="13 14">CGMCC 1.12553</strain>
    </source>
</reference>
<dbReference type="Pfam" id="PF13793">
    <property type="entry name" value="Pribosyltran_N"/>
    <property type="match status" value="1"/>
</dbReference>
<evidence type="ECO:0000256" key="4">
    <source>
        <dbReference type="ARBA" id="ARBA00022727"/>
    </source>
</evidence>
<protein>
    <recommendedName>
        <fullName evidence="10">Ribose-phosphate pyrophosphokinase</fullName>
        <shortName evidence="10">RPPK</shortName>
        <ecNumber evidence="10">2.7.6.1</ecNumber>
    </recommendedName>
    <alternativeName>
        <fullName evidence="10">5-phospho-D-ribosyl alpha-1-diphosphate synthase</fullName>
    </alternativeName>
    <alternativeName>
        <fullName evidence="10">Phosphoribosyl diphosphate synthase</fullName>
    </alternativeName>
    <alternativeName>
        <fullName evidence="10">Phosphoribosyl pyrophosphate synthase</fullName>
        <shortName evidence="10">P-Rib-PP synthase</shortName>
        <shortName evidence="10">PRPP synthase</shortName>
        <shortName evidence="10">PRPPase</shortName>
    </alternativeName>
</protein>
<dbReference type="GO" id="GO:0005524">
    <property type="term" value="F:ATP binding"/>
    <property type="evidence" value="ECO:0007669"/>
    <property type="project" value="UniProtKB-KW"/>
</dbReference>
<dbReference type="EC" id="2.7.6.1" evidence="10"/>
<dbReference type="PANTHER" id="PTHR10210:SF32">
    <property type="entry name" value="RIBOSE-PHOSPHATE PYROPHOSPHOKINASE 2"/>
    <property type="match status" value="1"/>
</dbReference>
<dbReference type="InterPro" id="IPR005946">
    <property type="entry name" value="Rib-P_diPkinase"/>
</dbReference>
<evidence type="ECO:0000259" key="12">
    <source>
        <dbReference type="Pfam" id="PF13793"/>
    </source>
</evidence>
<comment type="pathway">
    <text evidence="10">Metabolic intermediate biosynthesis; 5-phospho-alpha-D-ribose 1-diphosphate biosynthesis; 5-phospho-alpha-D-ribose 1-diphosphate from D-ribose 5-phosphate (route I): step 1/1.</text>
</comment>
<feature type="binding site" evidence="10">
    <location>
        <position position="127"/>
    </location>
    <ligand>
        <name>Mg(2+)</name>
        <dbReference type="ChEBI" id="CHEBI:18420"/>
        <label>1</label>
    </ligand>
</feature>
<evidence type="ECO:0000313" key="13">
    <source>
        <dbReference type="EMBL" id="MFC4359471.1"/>
    </source>
</evidence>
<sequence>MILPGSTSQALTAELARETGERLLQPTFRRFPDGELMAAVDEDDATAVEGERVVVVAATQTSDAHLELLQLQDAAREAGASEVVTVIPYMGYARQDRAFKPGQPVSARAVARAVSTGTDRAVLVSPHEPDVGEAFDVPCETVDAAGRLAAPLPDLGDPLFLSPDEGAIELAATVRDTYGAGETDYFVKERDYDTGAVSVEPNDAPVADRDVVLVDDIVATGSTMSESIAVLRERGADRVFVTCVHPLLAASARTKLEGAGVEAIYGTDTLERDVSVVSAAPVVAEALRGSD</sequence>
<dbReference type="CDD" id="cd06223">
    <property type="entry name" value="PRTases_typeI"/>
    <property type="match status" value="1"/>
</dbReference>
<comment type="subcellular location">
    <subcellularLocation>
        <location evidence="10">Cytoplasm</location>
    </subcellularLocation>
</comment>
<evidence type="ECO:0000313" key="14">
    <source>
        <dbReference type="Proteomes" id="UP001595921"/>
    </source>
</evidence>
<dbReference type="PANTHER" id="PTHR10210">
    <property type="entry name" value="RIBOSE-PHOSPHATE DIPHOSPHOKINASE FAMILY MEMBER"/>
    <property type="match status" value="1"/>
</dbReference>
<dbReference type="GO" id="GO:0005737">
    <property type="term" value="C:cytoplasm"/>
    <property type="evidence" value="ECO:0007669"/>
    <property type="project" value="UniProtKB-SubCell"/>
</dbReference>
<keyword evidence="8 10" id="KW-0460">Magnesium</keyword>
<dbReference type="InterPro" id="IPR000836">
    <property type="entry name" value="PRTase_dom"/>
</dbReference>
<keyword evidence="6 10" id="KW-0418">Kinase</keyword>
<dbReference type="SMART" id="SM01400">
    <property type="entry name" value="Pribosyltran_N"/>
    <property type="match status" value="1"/>
</dbReference>
<feature type="binding site" evidence="10">
    <location>
        <begin position="33"/>
        <end position="35"/>
    </location>
    <ligand>
        <name>ATP</name>
        <dbReference type="ChEBI" id="CHEBI:30616"/>
    </ligand>
</feature>
<dbReference type="GO" id="GO:0006015">
    <property type="term" value="P:5-phosphoribose 1-diphosphate biosynthetic process"/>
    <property type="evidence" value="ECO:0007669"/>
    <property type="project" value="UniProtKB-UniRule"/>
</dbReference>
<accession>A0ABD5PEZ6</accession>
<comment type="similarity">
    <text evidence="10">Belongs to the ribose-phosphate pyrophosphokinase family. Class III (archaeal) subfamily.</text>
</comment>
<keyword evidence="1 10" id="KW-0963">Cytoplasm</keyword>
<evidence type="ECO:0000256" key="8">
    <source>
        <dbReference type="ARBA" id="ARBA00022842"/>
    </source>
</evidence>
<comment type="caution">
    <text evidence="13">The sequence shown here is derived from an EMBL/GenBank/DDBJ whole genome shotgun (WGS) entry which is preliminary data.</text>
</comment>
<comment type="cofactor">
    <cofactor evidence="10">
        <name>Mg(2+)</name>
        <dbReference type="ChEBI" id="CHEBI:18420"/>
    </cofactor>
    <text evidence="10">Binds 2 Mg(2+) ions per subunit.</text>
</comment>
<evidence type="ECO:0000256" key="10">
    <source>
        <dbReference type="HAMAP-Rule" id="MF_00583"/>
    </source>
</evidence>
<keyword evidence="14" id="KW-1185">Reference proteome</keyword>
<feature type="binding site" evidence="10">
    <location>
        <position position="190"/>
    </location>
    <ligand>
        <name>D-ribose 5-phosphate</name>
        <dbReference type="ChEBI" id="CHEBI:78346"/>
    </ligand>
</feature>
<feature type="domain" description="Phosphoribosyltransferase" evidence="11">
    <location>
        <begin position="158"/>
        <end position="245"/>
    </location>
</feature>
<organism evidence="13 14">
    <name type="scientific">Halobium salinum</name>
    <dbReference type="NCBI Taxonomy" id="1364940"/>
    <lineage>
        <taxon>Archaea</taxon>
        <taxon>Methanobacteriati</taxon>
        <taxon>Methanobacteriota</taxon>
        <taxon>Stenosarchaea group</taxon>
        <taxon>Halobacteria</taxon>
        <taxon>Halobacteriales</taxon>
        <taxon>Haloferacaceae</taxon>
        <taxon>Halobium</taxon>
    </lineage>
</organism>
<dbReference type="AlphaFoldDB" id="A0ABD5PEZ6"/>
<evidence type="ECO:0000256" key="7">
    <source>
        <dbReference type="ARBA" id="ARBA00022840"/>
    </source>
</evidence>
<dbReference type="HAMAP" id="MF_00583_A">
    <property type="entry name" value="RibP_PPkinase_A"/>
    <property type="match status" value="1"/>
</dbReference>
<dbReference type="GO" id="GO:0009165">
    <property type="term" value="P:nucleotide biosynthetic process"/>
    <property type="evidence" value="ECO:0007669"/>
    <property type="project" value="UniProtKB-KW"/>
</dbReference>
<feature type="binding site" evidence="10">
    <location>
        <position position="215"/>
    </location>
    <ligand>
        <name>D-ribose 5-phosphate</name>
        <dbReference type="ChEBI" id="CHEBI:78346"/>
    </ligand>
</feature>
<feature type="active site" evidence="10">
    <location>
        <position position="188"/>
    </location>
</feature>
<dbReference type="Pfam" id="PF00156">
    <property type="entry name" value="Pribosyltran"/>
    <property type="match status" value="1"/>
</dbReference>
<keyword evidence="5 10" id="KW-0547">Nucleotide-binding</keyword>
<comment type="function">
    <text evidence="10">Involved in the biosynthesis of the central metabolite phospho-alpha-D-ribosyl-1-pyrophosphate (PRPP) via the transfer of pyrophosphoryl group from ATP to 1-hydroxyl of ribose-5-phosphate (Rib-5-P).</text>
</comment>
<evidence type="ECO:0000256" key="9">
    <source>
        <dbReference type="ARBA" id="ARBA00049535"/>
    </source>
</evidence>
<keyword evidence="7 10" id="KW-0067">ATP-binding</keyword>
<dbReference type="Proteomes" id="UP001595921">
    <property type="component" value="Unassembled WGS sequence"/>
</dbReference>
<dbReference type="GO" id="GO:0016301">
    <property type="term" value="F:kinase activity"/>
    <property type="evidence" value="ECO:0007669"/>
    <property type="project" value="UniProtKB-KW"/>
</dbReference>
<feature type="domain" description="Ribose-phosphate pyrophosphokinase N-terminal" evidence="12">
    <location>
        <begin position="2"/>
        <end position="114"/>
    </location>
</feature>
<feature type="binding site" evidence="10">
    <location>
        <position position="164"/>
    </location>
    <ligand>
        <name>Mg(2+)</name>
        <dbReference type="ChEBI" id="CHEBI:18420"/>
        <label>2</label>
    </ligand>
</feature>
<dbReference type="RefSeq" id="WP_267621727.1">
    <property type="nucleotide sequence ID" value="NZ_JAODIW010000006.1"/>
</dbReference>